<evidence type="ECO:0000256" key="7">
    <source>
        <dbReference type="ARBA" id="ARBA00022605"/>
    </source>
</evidence>
<dbReference type="AlphaFoldDB" id="A0A364NLV1"/>
<dbReference type="InterPro" id="IPR008927">
    <property type="entry name" value="6-PGluconate_DH-like_C_sf"/>
</dbReference>
<dbReference type="PANTHER" id="PTHR21363:SF0">
    <property type="entry name" value="PREPHENATE DEHYDROGENASE [NADP(+)]"/>
    <property type="match status" value="1"/>
</dbReference>
<accession>A0A364NLV1</accession>
<dbReference type="InterPro" id="IPR013792">
    <property type="entry name" value="RNA3'P_cycl/enolpyr_Trfase_a/b"/>
</dbReference>
<dbReference type="InterPro" id="IPR001986">
    <property type="entry name" value="Enolpyruvate_Tfrase_dom"/>
</dbReference>
<name>A0A364NLV1_9GAMM</name>
<dbReference type="Pfam" id="PF02153">
    <property type="entry name" value="PDH_N"/>
    <property type="match status" value="1"/>
</dbReference>
<evidence type="ECO:0000256" key="4">
    <source>
        <dbReference type="ARBA" id="ARBA00012068"/>
    </source>
</evidence>
<dbReference type="GO" id="GO:0004665">
    <property type="term" value="F:prephenate dehydrogenase (NADP+) activity"/>
    <property type="evidence" value="ECO:0007669"/>
    <property type="project" value="InterPro"/>
</dbReference>
<feature type="domain" description="Prephenate/arogenate dehydrogenase" evidence="13">
    <location>
        <begin position="7"/>
        <end position="295"/>
    </location>
</feature>
<dbReference type="GO" id="GO:0006571">
    <property type="term" value="P:tyrosine biosynthetic process"/>
    <property type="evidence" value="ECO:0007669"/>
    <property type="project" value="UniProtKB-KW"/>
</dbReference>
<keyword evidence="7" id="KW-0028">Amino-acid biosynthesis</keyword>
<comment type="similarity">
    <text evidence="3">Belongs to the EPSP synthase family.</text>
</comment>
<dbReference type="Gene3D" id="3.65.10.10">
    <property type="entry name" value="Enolpyruvate transferase domain"/>
    <property type="match status" value="2"/>
</dbReference>
<evidence type="ECO:0000256" key="12">
    <source>
        <dbReference type="ARBA" id="ARBA00049260"/>
    </source>
</evidence>
<dbReference type="SUPFAM" id="SSF55205">
    <property type="entry name" value="EPT/RTPC-like"/>
    <property type="match status" value="1"/>
</dbReference>
<keyword evidence="10" id="KW-0520">NAD</keyword>
<gene>
    <name evidence="14" type="ORF">DN062_10820</name>
</gene>
<dbReference type="InterPro" id="IPR036968">
    <property type="entry name" value="Enolpyruvate_Tfrase_sf"/>
</dbReference>
<dbReference type="InterPro" id="IPR046826">
    <property type="entry name" value="PDH_N"/>
</dbReference>
<keyword evidence="11" id="KW-0057">Aromatic amino acid biosynthesis</keyword>
<dbReference type="SUPFAM" id="SSF51735">
    <property type="entry name" value="NAD(P)-binding Rossmann-fold domains"/>
    <property type="match status" value="1"/>
</dbReference>
<keyword evidence="8 14" id="KW-0808">Transferase</keyword>
<evidence type="ECO:0000256" key="8">
    <source>
        <dbReference type="ARBA" id="ARBA00022679"/>
    </source>
</evidence>
<protein>
    <recommendedName>
        <fullName evidence="4">prephenate dehydrogenase</fullName>
        <ecNumber evidence="4">1.3.1.12</ecNumber>
    </recommendedName>
</protein>
<proteinExistence type="inferred from homology"/>
<evidence type="ECO:0000256" key="5">
    <source>
        <dbReference type="ARBA" id="ARBA00022490"/>
    </source>
</evidence>
<dbReference type="Pfam" id="PF00275">
    <property type="entry name" value="EPSP_synthase"/>
    <property type="match status" value="1"/>
</dbReference>
<comment type="pathway">
    <text evidence="1">Amino-acid biosynthesis; L-tyrosine biosynthesis; (4-hydroxyphenyl)pyruvate from prephenate (NAD(+) route): step 1/1.</text>
</comment>
<dbReference type="Proteomes" id="UP000250744">
    <property type="component" value="Unassembled WGS sequence"/>
</dbReference>
<dbReference type="GO" id="GO:0070403">
    <property type="term" value="F:NAD+ binding"/>
    <property type="evidence" value="ECO:0007669"/>
    <property type="project" value="InterPro"/>
</dbReference>
<dbReference type="Pfam" id="PF20463">
    <property type="entry name" value="PDH_C"/>
    <property type="match status" value="1"/>
</dbReference>
<keyword evidence="5" id="KW-0963">Cytoplasm</keyword>
<dbReference type="OrthoDB" id="9809920at2"/>
<dbReference type="FunFam" id="3.65.10.10:FF:000005">
    <property type="entry name" value="3-phosphoshikimate 1-carboxyvinyltransferase"/>
    <property type="match status" value="1"/>
</dbReference>
<evidence type="ECO:0000313" key="14">
    <source>
        <dbReference type="EMBL" id="RAU17855.1"/>
    </source>
</evidence>
<comment type="caution">
    <text evidence="14">The sequence shown here is derived from an EMBL/GenBank/DDBJ whole genome shotgun (WGS) entry which is preliminary data.</text>
</comment>
<keyword evidence="15" id="KW-1185">Reference proteome</keyword>
<dbReference type="PROSITE" id="PS51176">
    <property type="entry name" value="PDH_ADH"/>
    <property type="match status" value="1"/>
</dbReference>
<dbReference type="RefSeq" id="WP_112159345.1">
    <property type="nucleotide sequence ID" value="NZ_QKRX01000007.1"/>
</dbReference>
<dbReference type="FunFam" id="3.40.50.720:FF:000208">
    <property type="entry name" value="Prephenate dehydrogenase"/>
    <property type="match status" value="1"/>
</dbReference>
<dbReference type="FunFam" id="1.10.3660.10:FF:000003">
    <property type="entry name" value="Prephenate dehydrogenase"/>
    <property type="match status" value="1"/>
</dbReference>
<evidence type="ECO:0000256" key="9">
    <source>
        <dbReference type="ARBA" id="ARBA00023002"/>
    </source>
</evidence>
<keyword evidence="6" id="KW-0827">Tyrosine biosynthesis</keyword>
<evidence type="ECO:0000256" key="2">
    <source>
        <dbReference type="ARBA" id="ARBA00007964"/>
    </source>
</evidence>
<dbReference type="SUPFAM" id="SSF48179">
    <property type="entry name" value="6-phosphogluconate dehydrogenase C-terminal domain-like"/>
    <property type="match status" value="1"/>
</dbReference>
<dbReference type="EMBL" id="QKRX01000007">
    <property type="protein sequence ID" value="RAU17855.1"/>
    <property type="molecule type" value="Genomic_DNA"/>
</dbReference>
<dbReference type="GO" id="GO:0008977">
    <property type="term" value="F:prephenate dehydrogenase (NAD+) activity"/>
    <property type="evidence" value="ECO:0007669"/>
    <property type="project" value="UniProtKB-EC"/>
</dbReference>
<dbReference type="InterPro" id="IPR036291">
    <property type="entry name" value="NAD(P)-bd_dom_sf"/>
</dbReference>
<evidence type="ECO:0000313" key="15">
    <source>
        <dbReference type="Proteomes" id="UP000250744"/>
    </source>
</evidence>
<evidence type="ECO:0000259" key="13">
    <source>
        <dbReference type="PROSITE" id="PS51176"/>
    </source>
</evidence>
<sequence>MLTYTTHRLLIIGLGLIGGSFAKALKSRKVVQHVAAYDRHPQECDLGIRLGVIDEAVQDLASAVQQADVIVLAVPVKAMEVVLKDIQPFLRPTTLLTDVGSTKGHLVQAVRQVFQKIPPGFVPGHPIAGAEKSGVVAADADLFERHKVILTPLPESDPKATLEIARLWQSVGAEVLQMDPYRHDQVLAATSHLPHVLAFSLVDTLAHEEENRDIFRYAAGGFRDFTRIAASDPVMWHDICQANRDAILKQIDQFTSGVARLRSAIAAGDSQAMLGIFSRAKVAREHFSTLLAGSAYSANTQDIDLRIEPDSPLSGRVAVHSDRSISHRAIIIGALSEGVTDIEGFFEGEDSLMTIKAFREMGVVIEGPHQGSVRIYGVGLHGLQPPKGPLYLGKSETSLQLLTGLLVAQSFSTEVFGDEALSQKSLLSTLEPLRKMGAKIDSNEQGGPPFRISPSILKGSEIELTHASAQVKSSLLLAGLYAQGQTCLKTNRFCRDHTERMLKSFGYFLCESEEAGEVRTTIDCAGTLTATKIRVPGDFSTALMLIAAATLVPESSLILTDIGVNPHRTKLLPLLSKMGANIQVTLHKDTGFEPVADIWVTYAQLKGQEFSADDVACVVYELPFLMVLALFADGQTLIHLPASLSAKESALIASTVAVLLEQGAQIELSGSHLLLKPSLLLGGEISEALPPIVAFAMIVASTRAQQALRIKHSAALLTAYPALVEQLRRAGISIHKESD</sequence>
<dbReference type="GO" id="GO:0016765">
    <property type="term" value="F:transferase activity, transferring alkyl or aryl (other than methyl) groups"/>
    <property type="evidence" value="ECO:0007669"/>
    <property type="project" value="InterPro"/>
</dbReference>
<dbReference type="EC" id="1.3.1.12" evidence="4"/>
<dbReference type="InterPro" id="IPR003099">
    <property type="entry name" value="Prephen_DH"/>
</dbReference>
<dbReference type="InterPro" id="IPR050812">
    <property type="entry name" value="Preph/Arog_dehydrog"/>
</dbReference>
<keyword evidence="9 14" id="KW-0560">Oxidoreductase</keyword>
<evidence type="ECO:0000256" key="6">
    <source>
        <dbReference type="ARBA" id="ARBA00022498"/>
    </source>
</evidence>
<evidence type="ECO:0000256" key="1">
    <source>
        <dbReference type="ARBA" id="ARBA00005067"/>
    </source>
</evidence>
<dbReference type="PANTHER" id="PTHR21363">
    <property type="entry name" value="PREPHENATE DEHYDROGENASE"/>
    <property type="match status" value="1"/>
</dbReference>
<comment type="catalytic activity">
    <reaction evidence="12">
        <text>prephenate + NAD(+) = 3-(4-hydroxyphenyl)pyruvate + CO2 + NADH</text>
        <dbReference type="Rhea" id="RHEA:13869"/>
        <dbReference type="ChEBI" id="CHEBI:16526"/>
        <dbReference type="ChEBI" id="CHEBI:29934"/>
        <dbReference type="ChEBI" id="CHEBI:36242"/>
        <dbReference type="ChEBI" id="CHEBI:57540"/>
        <dbReference type="ChEBI" id="CHEBI:57945"/>
        <dbReference type="EC" id="1.3.1.12"/>
    </reaction>
</comment>
<comment type="similarity">
    <text evidence="2">Belongs to the prephenate/arogenate dehydrogenase family.</text>
</comment>
<evidence type="ECO:0000256" key="3">
    <source>
        <dbReference type="ARBA" id="ARBA00009948"/>
    </source>
</evidence>
<dbReference type="Gene3D" id="3.40.50.720">
    <property type="entry name" value="NAD(P)-binding Rossmann-like Domain"/>
    <property type="match status" value="1"/>
</dbReference>
<dbReference type="InterPro" id="IPR046825">
    <property type="entry name" value="PDH_C"/>
</dbReference>
<dbReference type="Gene3D" id="1.10.3660.10">
    <property type="entry name" value="6-phosphogluconate dehydrogenase C-terminal like domain"/>
    <property type="match status" value="1"/>
</dbReference>
<evidence type="ECO:0000256" key="10">
    <source>
        <dbReference type="ARBA" id="ARBA00023027"/>
    </source>
</evidence>
<organism evidence="14 15">
    <name type="scientific">Nitrincola tibetensis</name>
    <dbReference type="NCBI Taxonomy" id="2219697"/>
    <lineage>
        <taxon>Bacteria</taxon>
        <taxon>Pseudomonadati</taxon>
        <taxon>Pseudomonadota</taxon>
        <taxon>Gammaproteobacteria</taxon>
        <taxon>Oceanospirillales</taxon>
        <taxon>Oceanospirillaceae</taxon>
        <taxon>Nitrincola</taxon>
    </lineage>
</organism>
<reference evidence="14 15" key="1">
    <citation type="submission" date="2018-06" db="EMBL/GenBank/DDBJ databases">
        <title>Nitrincola tibetense sp. nov., isolated from Lake XuguoCo on Tibetan Plateau.</title>
        <authorList>
            <person name="Xing P."/>
        </authorList>
    </citation>
    <scope>NUCLEOTIDE SEQUENCE [LARGE SCALE GENOMIC DNA]</scope>
    <source>
        <strain evidence="15">xg18</strain>
    </source>
</reference>
<evidence type="ECO:0000256" key="11">
    <source>
        <dbReference type="ARBA" id="ARBA00023141"/>
    </source>
</evidence>